<sequence length="46" mass="4957">GGGRPSDHRRQPPPVAGKFGSHHRGPPHRCRRSGVDRPLTSGHPTT</sequence>
<feature type="compositionally biased region" description="Basic residues" evidence="1">
    <location>
        <begin position="20"/>
        <end position="32"/>
    </location>
</feature>
<accession>A0A392SY34</accession>
<evidence type="ECO:0000313" key="2">
    <source>
        <dbReference type="EMBL" id="MCI53382.1"/>
    </source>
</evidence>
<dbReference type="AlphaFoldDB" id="A0A392SY34"/>
<keyword evidence="3" id="KW-1185">Reference proteome</keyword>
<reference evidence="2 3" key="1">
    <citation type="journal article" date="2018" name="Front. Plant Sci.">
        <title>Red Clover (Trifolium pratense) and Zigzag Clover (T. medium) - A Picture of Genomic Similarities and Differences.</title>
        <authorList>
            <person name="Dluhosova J."/>
            <person name="Istvanek J."/>
            <person name="Nedelnik J."/>
            <person name="Repkova J."/>
        </authorList>
    </citation>
    <scope>NUCLEOTIDE SEQUENCE [LARGE SCALE GENOMIC DNA]</scope>
    <source>
        <strain evidence="3">cv. 10/8</strain>
        <tissue evidence="2">Leaf</tissue>
    </source>
</reference>
<evidence type="ECO:0000313" key="3">
    <source>
        <dbReference type="Proteomes" id="UP000265520"/>
    </source>
</evidence>
<organism evidence="2 3">
    <name type="scientific">Trifolium medium</name>
    <dbReference type="NCBI Taxonomy" id="97028"/>
    <lineage>
        <taxon>Eukaryota</taxon>
        <taxon>Viridiplantae</taxon>
        <taxon>Streptophyta</taxon>
        <taxon>Embryophyta</taxon>
        <taxon>Tracheophyta</taxon>
        <taxon>Spermatophyta</taxon>
        <taxon>Magnoliopsida</taxon>
        <taxon>eudicotyledons</taxon>
        <taxon>Gunneridae</taxon>
        <taxon>Pentapetalae</taxon>
        <taxon>rosids</taxon>
        <taxon>fabids</taxon>
        <taxon>Fabales</taxon>
        <taxon>Fabaceae</taxon>
        <taxon>Papilionoideae</taxon>
        <taxon>50 kb inversion clade</taxon>
        <taxon>NPAAA clade</taxon>
        <taxon>Hologalegina</taxon>
        <taxon>IRL clade</taxon>
        <taxon>Trifolieae</taxon>
        <taxon>Trifolium</taxon>
    </lineage>
</organism>
<evidence type="ECO:0000256" key="1">
    <source>
        <dbReference type="SAM" id="MobiDB-lite"/>
    </source>
</evidence>
<feature type="region of interest" description="Disordered" evidence="1">
    <location>
        <begin position="1"/>
        <end position="46"/>
    </location>
</feature>
<comment type="caution">
    <text evidence="2">The sequence shown here is derived from an EMBL/GenBank/DDBJ whole genome shotgun (WGS) entry which is preliminary data.</text>
</comment>
<dbReference type="EMBL" id="LXQA010462254">
    <property type="protein sequence ID" value="MCI53382.1"/>
    <property type="molecule type" value="Genomic_DNA"/>
</dbReference>
<dbReference type="Proteomes" id="UP000265520">
    <property type="component" value="Unassembled WGS sequence"/>
</dbReference>
<feature type="non-terminal residue" evidence="2">
    <location>
        <position position="1"/>
    </location>
</feature>
<feature type="compositionally biased region" description="Basic and acidic residues" evidence="1">
    <location>
        <begin position="1"/>
        <end position="10"/>
    </location>
</feature>
<protein>
    <submittedName>
        <fullName evidence="2">Uncharacterized protein</fullName>
    </submittedName>
</protein>
<proteinExistence type="predicted"/>
<name>A0A392SY34_9FABA</name>